<dbReference type="SUPFAM" id="SSF111337">
    <property type="entry name" value="QueA-like"/>
    <property type="match status" value="1"/>
</dbReference>
<keyword evidence="5 13" id="KW-0808">Transferase</keyword>
<dbReference type="HAMAP" id="MF_00113">
    <property type="entry name" value="QueA"/>
    <property type="match status" value="1"/>
</dbReference>
<comment type="pathway">
    <text evidence="2 13">tRNA modification; tRNA-queuosine biosynthesis.</text>
</comment>
<accession>A0A0R1H0Y8</accession>
<name>A0A0R1H0Y8_9LACO</name>
<comment type="caution">
    <text evidence="14">The sequence shown here is derived from an EMBL/GenBank/DDBJ whole genome shotgun (WGS) entry which is preliminary data.</text>
</comment>
<evidence type="ECO:0000256" key="10">
    <source>
        <dbReference type="ARBA" id="ARBA00066503"/>
    </source>
</evidence>
<dbReference type="EMBL" id="AZDA01000018">
    <property type="protein sequence ID" value="KRK40230.1"/>
    <property type="molecule type" value="Genomic_DNA"/>
</dbReference>
<dbReference type="EC" id="2.4.99.17" evidence="10 13"/>
<organism evidence="14 15">
    <name type="scientific">Loigolactobacillus bifermentans DSM 20003</name>
    <dbReference type="NCBI Taxonomy" id="1423726"/>
    <lineage>
        <taxon>Bacteria</taxon>
        <taxon>Bacillati</taxon>
        <taxon>Bacillota</taxon>
        <taxon>Bacilli</taxon>
        <taxon>Lactobacillales</taxon>
        <taxon>Lactobacillaceae</taxon>
        <taxon>Loigolactobacillus</taxon>
    </lineage>
</organism>
<keyword evidence="7 13" id="KW-0671">Queuosine biosynthesis</keyword>
<dbReference type="GO" id="GO:0005737">
    <property type="term" value="C:cytoplasm"/>
    <property type="evidence" value="ECO:0007669"/>
    <property type="project" value="UniProtKB-SubCell"/>
</dbReference>
<dbReference type="OrthoDB" id="9805933at2"/>
<evidence type="ECO:0000256" key="8">
    <source>
        <dbReference type="ARBA" id="ARBA00052751"/>
    </source>
</evidence>
<dbReference type="InterPro" id="IPR042119">
    <property type="entry name" value="QueA_dom2"/>
</dbReference>
<keyword evidence="6 13" id="KW-0949">S-adenosyl-L-methionine</keyword>
<evidence type="ECO:0000256" key="11">
    <source>
        <dbReference type="ARBA" id="ARBA00069325"/>
    </source>
</evidence>
<dbReference type="GO" id="GO:0008616">
    <property type="term" value="P:tRNA queuosine(34) biosynthetic process"/>
    <property type="evidence" value="ECO:0007669"/>
    <property type="project" value="UniProtKB-UniRule"/>
</dbReference>
<evidence type="ECO:0000256" key="1">
    <source>
        <dbReference type="ARBA" id="ARBA00004496"/>
    </source>
</evidence>
<dbReference type="UniPathway" id="UPA00392"/>
<dbReference type="Proteomes" id="UP000051461">
    <property type="component" value="Unassembled WGS sequence"/>
</dbReference>
<dbReference type="InterPro" id="IPR042118">
    <property type="entry name" value="QueA_dom1"/>
</dbReference>
<evidence type="ECO:0000313" key="14">
    <source>
        <dbReference type="EMBL" id="KRK40230.1"/>
    </source>
</evidence>
<evidence type="ECO:0000256" key="12">
    <source>
        <dbReference type="ARBA" id="ARBA00076160"/>
    </source>
</evidence>
<keyword evidence="15" id="KW-1185">Reference proteome</keyword>
<evidence type="ECO:0000256" key="13">
    <source>
        <dbReference type="HAMAP-Rule" id="MF_00113"/>
    </source>
</evidence>
<evidence type="ECO:0000256" key="6">
    <source>
        <dbReference type="ARBA" id="ARBA00022691"/>
    </source>
</evidence>
<dbReference type="Gene3D" id="3.40.1780.10">
    <property type="entry name" value="QueA-like"/>
    <property type="match status" value="1"/>
</dbReference>
<sequence>MGLSTEDFDYDLPQELIAQTPLKERDASRMLVLDHKTGAYSDQHFYDVLEQLNPGDAVVMNDTRVMPARLYGIKAETGAHLEVLLLNNTEGDHWETLMKPAKRAKVGTEITFGDGQLKAVVTEELEHGGRMIEFHYDGIFMEILEQLGETPLPPYIKAKLDDPEMYQTVYAKENGSAAAPTAGLHWTKELLQKVQDKGVKLVYLTLHVGLGTFRPVDVDDIDNHKMHSEFYRLTPEAAAQLNEVRANGGRIIATGTTSIRTLETIGTKFDGEIKPDSGWTDIFIKPGYQWQVVDAFITNFHLPKSTLVMLVAAFTGRDNILNAYQHAIDERYRFFSFGDAMFIK</sequence>
<dbReference type="Pfam" id="PF02547">
    <property type="entry name" value="Queuosine_synth"/>
    <property type="match status" value="1"/>
</dbReference>
<dbReference type="AlphaFoldDB" id="A0A0R1H0Y8"/>
<dbReference type="PANTHER" id="PTHR30307:SF0">
    <property type="entry name" value="S-ADENOSYLMETHIONINE:TRNA RIBOSYLTRANSFERASE-ISOMERASE"/>
    <property type="match status" value="1"/>
</dbReference>
<evidence type="ECO:0000256" key="5">
    <source>
        <dbReference type="ARBA" id="ARBA00022679"/>
    </source>
</evidence>
<evidence type="ECO:0000313" key="15">
    <source>
        <dbReference type="Proteomes" id="UP000051461"/>
    </source>
</evidence>
<dbReference type="GO" id="GO:0051075">
    <property type="term" value="F:S-adenosylmethionine:tRNA ribosyltransferase-isomerase activity"/>
    <property type="evidence" value="ECO:0007669"/>
    <property type="project" value="UniProtKB-EC"/>
</dbReference>
<evidence type="ECO:0000256" key="2">
    <source>
        <dbReference type="ARBA" id="ARBA00004691"/>
    </source>
</evidence>
<dbReference type="InterPro" id="IPR003699">
    <property type="entry name" value="QueA"/>
</dbReference>
<proteinExistence type="inferred from homology"/>
<comment type="catalytic activity">
    <reaction evidence="8 13">
        <text>7-aminomethyl-7-carbaguanosine(34) in tRNA + S-adenosyl-L-methionine = epoxyqueuosine(34) in tRNA + adenine + L-methionine + 2 H(+)</text>
        <dbReference type="Rhea" id="RHEA:32155"/>
        <dbReference type="Rhea" id="RHEA-COMP:10342"/>
        <dbReference type="Rhea" id="RHEA-COMP:18582"/>
        <dbReference type="ChEBI" id="CHEBI:15378"/>
        <dbReference type="ChEBI" id="CHEBI:16708"/>
        <dbReference type="ChEBI" id="CHEBI:57844"/>
        <dbReference type="ChEBI" id="CHEBI:59789"/>
        <dbReference type="ChEBI" id="CHEBI:82833"/>
        <dbReference type="ChEBI" id="CHEBI:194443"/>
        <dbReference type="EC" id="2.4.99.17"/>
    </reaction>
</comment>
<dbReference type="InterPro" id="IPR036100">
    <property type="entry name" value="QueA_sf"/>
</dbReference>
<dbReference type="Gene3D" id="2.40.10.240">
    <property type="entry name" value="QueA-like"/>
    <property type="match status" value="1"/>
</dbReference>
<dbReference type="PANTHER" id="PTHR30307">
    <property type="entry name" value="S-ADENOSYLMETHIONINE:TRNA RIBOSYLTRANSFERASE-ISOMERASE"/>
    <property type="match status" value="1"/>
</dbReference>
<dbReference type="NCBIfam" id="TIGR00113">
    <property type="entry name" value="queA"/>
    <property type="match status" value="1"/>
</dbReference>
<dbReference type="FunFam" id="2.40.10.240:FF:000002">
    <property type="entry name" value="S-adenosylmethionine:tRNA ribosyltransferase-isomerase"/>
    <property type="match status" value="1"/>
</dbReference>
<keyword evidence="14" id="KW-0413">Isomerase</keyword>
<protein>
    <recommendedName>
        <fullName evidence="11 13">S-adenosylmethionine:tRNA ribosyltransferase-isomerase</fullName>
        <ecNumber evidence="10 13">2.4.99.17</ecNumber>
    </recommendedName>
    <alternativeName>
        <fullName evidence="12 13">Queuosine biosynthesis protein QueA</fullName>
    </alternativeName>
</protein>
<dbReference type="PATRIC" id="fig|1423726.3.peg.1129"/>
<keyword evidence="4 13" id="KW-0963">Cytoplasm</keyword>
<evidence type="ECO:0000256" key="4">
    <source>
        <dbReference type="ARBA" id="ARBA00022490"/>
    </source>
</evidence>
<evidence type="ECO:0000256" key="7">
    <source>
        <dbReference type="ARBA" id="ARBA00022785"/>
    </source>
</evidence>
<evidence type="ECO:0000256" key="9">
    <source>
        <dbReference type="ARBA" id="ARBA00061210"/>
    </source>
</evidence>
<dbReference type="NCBIfam" id="NF001140">
    <property type="entry name" value="PRK00147.1"/>
    <property type="match status" value="1"/>
</dbReference>
<comment type="subunit">
    <text evidence="3 13">Monomer.</text>
</comment>
<comment type="similarity">
    <text evidence="9 13">Belongs to the QueA family.</text>
</comment>
<dbReference type="RefSeq" id="WP_057903747.1">
    <property type="nucleotide sequence ID" value="NZ_AZDA01000018.1"/>
</dbReference>
<comment type="function">
    <text evidence="13">Transfers and isomerizes the ribose moiety from AdoMet to the 7-aminomethyl group of 7-deazaguanine (preQ1-tRNA) to give epoxyqueuosine (oQ-tRNA).</text>
</comment>
<gene>
    <name evidence="13" type="primary">queA</name>
    <name evidence="14" type="ORF">FC07_GL001090</name>
</gene>
<comment type="subcellular location">
    <subcellularLocation>
        <location evidence="1 13">Cytoplasm</location>
    </subcellularLocation>
</comment>
<dbReference type="STRING" id="1423726.FC07_GL001090"/>
<dbReference type="FunFam" id="3.40.1780.10:FF:000001">
    <property type="entry name" value="S-adenosylmethionine:tRNA ribosyltransferase-isomerase"/>
    <property type="match status" value="1"/>
</dbReference>
<reference evidence="14 15" key="1">
    <citation type="journal article" date="2015" name="Genome Announc.">
        <title>Expanding the biotechnology potential of lactobacilli through comparative genomics of 213 strains and associated genera.</title>
        <authorList>
            <person name="Sun Z."/>
            <person name="Harris H.M."/>
            <person name="McCann A."/>
            <person name="Guo C."/>
            <person name="Argimon S."/>
            <person name="Zhang W."/>
            <person name="Yang X."/>
            <person name="Jeffery I.B."/>
            <person name="Cooney J.C."/>
            <person name="Kagawa T.F."/>
            <person name="Liu W."/>
            <person name="Song Y."/>
            <person name="Salvetti E."/>
            <person name="Wrobel A."/>
            <person name="Rasinkangas P."/>
            <person name="Parkhill J."/>
            <person name="Rea M.C."/>
            <person name="O'Sullivan O."/>
            <person name="Ritari J."/>
            <person name="Douillard F.P."/>
            <person name="Paul Ross R."/>
            <person name="Yang R."/>
            <person name="Briner A.E."/>
            <person name="Felis G.E."/>
            <person name="de Vos W.M."/>
            <person name="Barrangou R."/>
            <person name="Klaenhammer T.R."/>
            <person name="Caufield P.W."/>
            <person name="Cui Y."/>
            <person name="Zhang H."/>
            <person name="O'Toole P.W."/>
        </authorList>
    </citation>
    <scope>NUCLEOTIDE SEQUENCE [LARGE SCALE GENOMIC DNA]</scope>
    <source>
        <strain evidence="14 15">DSM 20003</strain>
    </source>
</reference>
<evidence type="ECO:0000256" key="3">
    <source>
        <dbReference type="ARBA" id="ARBA00011245"/>
    </source>
</evidence>